<comment type="caution">
    <text evidence="1">The sequence shown here is derived from an EMBL/GenBank/DDBJ whole genome shotgun (WGS) entry which is preliminary data.</text>
</comment>
<accession>A0ACC2KCB0</accession>
<evidence type="ECO:0000313" key="2">
    <source>
        <dbReference type="Proteomes" id="UP001234297"/>
    </source>
</evidence>
<dbReference type="EMBL" id="CM056812">
    <property type="protein sequence ID" value="KAJ8618769.1"/>
    <property type="molecule type" value="Genomic_DNA"/>
</dbReference>
<proteinExistence type="predicted"/>
<evidence type="ECO:0000313" key="1">
    <source>
        <dbReference type="EMBL" id="KAJ8618769.1"/>
    </source>
</evidence>
<keyword evidence="2" id="KW-1185">Reference proteome</keyword>
<protein>
    <submittedName>
        <fullName evidence="1">Uncharacterized protein</fullName>
    </submittedName>
</protein>
<organism evidence="1 2">
    <name type="scientific">Persea americana</name>
    <name type="common">Avocado</name>
    <dbReference type="NCBI Taxonomy" id="3435"/>
    <lineage>
        <taxon>Eukaryota</taxon>
        <taxon>Viridiplantae</taxon>
        <taxon>Streptophyta</taxon>
        <taxon>Embryophyta</taxon>
        <taxon>Tracheophyta</taxon>
        <taxon>Spermatophyta</taxon>
        <taxon>Magnoliopsida</taxon>
        <taxon>Magnoliidae</taxon>
        <taxon>Laurales</taxon>
        <taxon>Lauraceae</taxon>
        <taxon>Persea</taxon>
    </lineage>
</organism>
<name>A0ACC2KCB0_PERAE</name>
<sequence length="93" mass="10495">MERVAFIISSLQQACRLRFLFNSNSNMPLPTLVTPMVMNVLTRSLQHDSQSDLHCAGVLWISYSSMSAAFHLLHDKQLLLRCNSLFPGLESSK</sequence>
<reference evidence="1 2" key="1">
    <citation type="journal article" date="2022" name="Hortic Res">
        <title>A haplotype resolved chromosomal level avocado genome allows analysis of novel avocado genes.</title>
        <authorList>
            <person name="Nath O."/>
            <person name="Fletcher S.J."/>
            <person name="Hayward A."/>
            <person name="Shaw L.M."/>
            <person name="Masouleh A.K."/>
            <person name="Furtado A."/>
            <person name="Henry R.J."/>
            <person name="Mitter N."/>
        </authorList>
    </citation>
    <scope>NUCLEOTIDE SEQUENCE [LARGE SCALE GENOMIC DNA]</scope>
    <source>
        <strain evidence="2">cv. Hass</strain>
    </source>
</reference>
<gene>
    <name evidence="1" type="ORF">MRB53_014955</name>
</gene>
<dbReference type="Proteomes" id="UP001234297">
    <property type="component" value="Chromosome 4"/>
</dbReference>